<dbReference type="Proteomes" id="UP000799771">
    <property type="component" value="Unassembled WGS sequence"/>
</dbReference>
<organism evidence="1 2">
    <name type="scientific">Dothidotthia symphoricarpi CBS 119687</name>
    <dbReference type="NCBI Taxonomy" id="1392245"/>
    <lineage>
        <taxon>Eukaryota</taxon>
        <taxon>Fungi</taxon>
        <taxon>Dikarya</taxon>
        <taxon>Ascomycota</taxon>
        <taxon>Pezizomycotina</taxon>
        <taxon>Dothideomycetes</taxon>
        <taxon>Pleosporomycetidae</taxon>
        <taxon>Pleosporales</taxon>
        <taxon>Dothidotthiaceae</taxon>
        <taxon>Dothidotthia</taxon>
    </lineage>
</organism>
<dbReference type="SUPFAM" id="SSF53187">
    <property type="entry name" value="Zn-dependent exopeptidases"/>
    <property type="match status" value="1"/>
</dbReference>
<dbReference type="OrthoDB" id="10059875at2759"/>
<evidence type="ECO:0000313" key="1">
    <source>
        <dbReference type="EMBL" id="KAF2127194.1"/>
    </source>
</evidence>
<proteinExistence type="predicted"/>
<evidence type="ECO:0008006" key="3">
    <source>
        <dbReference type="Google" id="ProtNLM"/>
    </source>
</evidence>
<dbReference type="RefSeq" id="XP_033521583.1">
    <property type="nucleotide sequence ID" value="XM_033671654.1"/>
</dbReference>
<protein>
    <recommendedName>
        <fullName evidence="3">Zn-dependent exopeptidase</fullName>
    </recommendedName>
</protein>
<sequence>MSHIKDQVDGWIECDKQSIVDLFSALVRCKTPSPPGDTRDAMTLVEMFMSSQKLPFKKATAVATMPNLVSTVKMPAEGRHLMFSGHLDVLPAGDESGCVDDPWSGNVSDGRV</sequence>
<dbReference type="GeneID" id="54412086"/>
<keyword evidence="2" id="KW-1185">Reference proteome</keyword>
<dbReference type="Gene3D" id="3.40.630.10">
    <property type="entry name" value="Zn peptidases"/>
    <property type="match status" value="1"/>
</dbReference>
<accession>A0A6A6A7Y7</accession>
<evidence type="ECO:0000313" key="2">
    <source>
        <dbReference type="Proteomes" id="UP000799771"/>
    </source>
</evidence>
<dbReference type="AlphaFoldDB" id="A0A6A6A7Y7"/>
<gene>
    <name evidence="1" type="ORF">P153DRAFT_398549</name>
</gene>
<name>A0A6A6A7Y7_9PLEO</name>
<dbReference type="EMBL" id="ML977511">
    <property type="protein sequence ID" value="KAF2127194.1"/>
    <property type="molecule type" value="Genomic_DNA"/>
</dbReference>
<reference evidence="1" key="1">
    <citation type="journal article" date="2020" name="Stud. Mycol.">
        <title>101 Dothideomycetes genomes: a test case for predicting lifestyles and emergence of pathogens.</title>
        <authorList>
            <person name="Haridas S."/>
            <person name="Albert R."/>
            <person name="Binder M."/>
            <person name="Bloem J."/>
            <person name="Labutti K."/>
            <person name="Salamov A."/>
            <person name="Andreopoulos B."/>
            <person name="Baker S."/>
            <person name="Barry K."/>
            <person name="Bills G."/>
            <person name="Bluhm B."/>
            <person name="Cannon C."/>
            <person name="Castanera R."/>
            <person name="Culley D."/>
            <person name="Daum C."/>
            <person name="Ezra D."/>
            <person name="Gonzalez J."/>
            <person name="Henrissat B."/>
            <person name="Kuo A."/>
            <person name="Liang C."/>
            <person name="Lipzen A."/>
            <person name="Lutzoni F."/>
            <person name="Magnuson J."/>
            <person name="Mondo S."/>
            <person name="Nolan M."/>
            <person name="Ohm R."/>
            <person name="Pangilinan J."/>
            <person name="Park H.-J."/>
            <person name="Ramirez L."/>
            <person name="Alfaro M."/>
            <person name="Sun H."/>
            <person name="Tritt A."/>
            <person name="Yoshinaga Y."/>
            <person name="Zwiers L.-H."/>
            <person name="Turgeon B."/>
            <person name="Goodwin S."/>
            <person name="Spatafora J."/>
            <person name="Crous P."/>
            <person name="Grigoriev I."/>
        </authorList>
    </citation>
    <scope>NUCLEOTIDE SEQUENCE</scope>
    <source>
        <strain evidence="1">CBS 119687</strain>
    </source>
</reference>